<evidence type="ECO:0000256" key="1">
    <source>
        <dbReference type="SAM" id="SignalP"/>
    </source>
</evidence>
<protein>
    <submittedName>
        <fullName evidence="2">Uncharacterized protein</fullName>
    </submittedName>
</protein>
<dbReference type="AlphaFoldDB" id="C5KPC8"/>
<name>C5KPC8_PERM5</name>
<keyword evidence="1" id="KW-0732">Signal</keyword>
<evidence type="ECO:0000313" key="2">
    <source>
        <dbReference type="EMBL" id="EER13665.1"/>
    </source>
</evidence>
<feature type="signal peptide" evidence="1">
    <location>
        <begin position="1"/>
        <end position="19"/>
    </location>
</feature>
<dbReference type="Proteomes" id="UP000007800">
    <property type="component" value="Unassembled WGS sequence"/>
</dbReference>
<reference evidence="2 3" key="1">
    <citation type="submission" date="2008-07" db="EMBL/GenBank/DDBJ databases">
        <authorList>
            <person name="El-Sayed N."/>
            <person name="Caler E."/>
            <person name="Inman J."/>
            <person name="Amedeo P."/>
            <person name="Hass B."/>
            <person name="Wortman J."/>
        </authorList>
    </citation>
    <scope>NUCLEOTIDE SEQUENCE [LARGE SCALE GENOMIC DNA]</scope>
    <source>
        <strain evidence="3">ATCC 50983 / TXsc</strain>
    </source>
</reference>
<keyword evidence="3" id="KW-1185">Reference proteome</keyword>
<gene>
    <name evidence="2" type="ORF">Pmar_PMAR010628</name>
</gene>
<dbReference type="EMBL" id="GG675018">
    <property type="protein sequence ID" value="EER13665.1"/>
    <property type="molecule type" value="Genomic_DNA"/>
</dbReference>
<feature type="chain" id="PRO_5002952016" evidence="1">
    <location>
        <begin position="20"/>
        <end position="240"/>
    </location>
</feature>
<evidence type="ECO:0000313" key="3">
    <source>
        <dbReference type="Proteomes" id="UP000007800"/>
    </source>
</evidence>
<dbReference type="GeneID" id="9042893"/>
<dbReference type="InParanoid" id="C5KPC8"/>
<sequence>MPLAYGSLLLATVMEAALGLPDIPFQITADYPLGCYGGPGPGNGSTIYNILAPSCIYNMKGYTIDGVHREVAGIILNTNRPWHYGSLHMNLNLSTVPGTETHDVLVGTDGWAHLSVGDETRDFWWNPAPGKNIYGPEPVEVGVQVSTIDSGTLPNNVSIWSSWDRLTGTANSDGLRLFCMHKCSSNVPSSEIYTIQEIVIKRVEGGWYYLITYVFRDYSDDIKDYDKYVILGNLQDVNIV</sequence>
<proteinExistence type="predicted"/>
<accession>C5KPC8</accession>
<dbReference type="RefSeq" id="XP_002781870.1">
    <property type="nucleotide sequence ID" value="XM_002781824.1"/>
</dbReference>
<organism evidence="3">
    <name type="scientific">Perkinsus marinus (strain ATCC 50983 / TXsc)</name>
    <dbReference type="NCBI Taxonomy" id="423536"/>
    <lineage>
        <taxon>Eukaryota</taxon>
        <taxon>Sar</taxon>
        <taxon>Alveolata</taxon>
        <taxon>Perkinsozoa</taxon>
        <taxon>Perkinsea</taxon>
        <taxon>Perkinsida</taxon>
        <taxon>Perkinsidae</taxon>
        <taxon>Perkinsus</taxon>
    </lineage>
</organism>